<organism evidence="1 2">
    <name type="scientific">Durusdinium trenchii</name>
    <dbReference type="NCBI Taxonomy" id="1381693"/>
    <lineage>
        <taxon>Eukaryota</taxon>
        <taxon>Sar</taxon>
        <taxon>Alveolata</taxon>
        <taxon>Dinophyceae</taxon>
        <taxon>Suessiales</taxon>
        <taxon>Symbiodiniaceae</taxon>
        <taxon>Durusdinium</taxon>
    </lineage>
</organism>
<evidence type="ECO:0000313" key="1">
    <source>
        <dbReference type="EMBL" id="CAK9052200.1"/>
    </source>
</evidence>
<gene>
    <name evidence="1" type="ORF">CCMP2556_LOCUS26367</name>
</gene>
<protein>
    <recommendedName>
        <fullName evidence="3">Sulfotransferase</fullName>
    </recommendedName>
</protein>
<accession>A0ABP0ML45</accession>
<comment type="caution">
    <text evidence="1">The sequence shown here is derived from an EMBL/GenBank/DDBJ whole genome shotgun (WGS) entry which is preliminary data.</text>
</comment>
<name>A0ABP0ML45_9DINO</name>
<proteinExistence type="predicted"/>
<reference evidence="1 2" key="1">
    <citation type="submission" date="2024-02" db="EMBL/GenBank/DDBJ databases">
        <authorList>
            <person name="Chen Y."/>
            <person name="Shah S."/>
            <person name="Dougan E. K."/>
            <person name="Thang M."/>
            <person name="Chan C."/>
        </authorList>
    </citation>
    <scope>NUCLEOTIDE SEQUENCE [LARGE SCALE GENOMIC DNA]</scope>
</reference>
<keyword evidence="2" id="KW-1185">Reference proteome</keyword>
<dbReference type="EMBL" id="CAXAMN010018313">
    <property type="protein sequence ID" value="CAK9052200.1"/>
    <property type="molecule type" value="Genomic_DNA"/>
</dbReference>
<evidence type="ECO:0000313" key="2">
    <source>
        <dbReference type="Proteomes" id="UP001642484"/>
    </source>
</evidence>
<sequence length="282" mass="31626">MEYPVLVRRWGTSVRAIFLVRDPADYLWAAFNFWTIDLDPGPRNSELWTRMGTDYRTPELFHELLLANGSIGGWWMGKDDHSGAWFPEIADGRFQKAFVKEKTLLLRSEDFLDPELTTLATAKLSAFTDLEVEGFATAQLRAKTNVQFHLGSRGADNVVPRGEEPSGVYEISGFRPMLCQSRRLIYQSCRALCNALLSYNVEYMACVSENSTGCEPPRDREEIHGAYLELDANVGKAWWNGADYVAGAIVTSAAPFLCVGFWLGRRGRPILRSEREGGAAGR</sequence>
<dbReference type="Proteomes" id="UP001642484">
    <property type="component" value="Unassembled WGS sequence"/>
</dbReference>
<evidence type="ECO:0008006" key="3">
    <source>
        <dbReference type="Google" id="ProtNLM"/>
    </source>
</evidence>